<reference evidence="2 3" key="1">
    <citation type="journal article" date="2019" name="Genome Biol. Evol.">
        <title>Insights into the evolution of the New World diploid cottons (Gossypium, subgenus Houzingenia) based on genome sequencing.</title>
        <authorList>
            <person name="Grover C.E."/>
            <person name="Arick M.A. 2nd"/>
            <person name="Thrash A."/>
            <person name="Conover J.L."/>
            <person name="Sanders W.S."/>
            <person name="Peterson D.G."/>
            <person name="Frelichowski J.E."/>
            <person name="Scheffler J.A."/>
            <person name="Scheffler B.E."/>
            <person name="Wendel J.F."/>
        </authorList>
    </citation>
    <scope>NUCLEOTIDE SEQUENCE [LARGE SCALE GENOMIC DNA]</scope>
    <source>
        <strain evidence="2">8</strain>
        <tissue evidence="2">Leaf</tissue>
    </source>
</reference>
<sequence length="229" mass="25290">MGRGRGKGKKLAVSNHNDTGNGEEEKIPSQKRRGRPQKPLKDNMNDEVENLEEGDGENGKPDIKTNERKSSIAATNGNKRKRNSQVKGKPDSVKEENGFGSISNTDDSSKANGFRQNGSRRKSKPRRAAEAVVECNHHPFPPSPPSPPIFYQHPFPYQKNKASTILDAIGKMGRGSLTLILTPLVLESWILWSVRLLPWGSTRIPMELSFDSFIGRGAASQRQPSPVLI</sequence>
<feature type="compositionally biased region" description="Basic and acidic residues" evidence="1">
    <location>
        <begin position="57"/>
        <end position="70"/>
    </location>
</feature>
<organism evidence="2 3">
    <name type="scientific">Gossypium trilobum</name>
    <dbReference type="NCBI Taxonomy" id="34281"/>
    <lineage>
        <taxon>Eukaryota</taxon>
        <taxon>Viridiplantae</taxon>
        <taxon>Streptophyta</taxon>
        <taxon>Embryophyta</taxon>
        <taxon>Tracheophyta</taxon>
        <taxon>Spermatophyta</taxon>
        <taxon>Magnoliopsida</taxon>
        <taxon>eudicotyledons</taxon>
        <taxon>Gunneridae</taxon>
        <taxon>Pentapetalae</taxon>
        <taxon>rosids</taxon>
        <taxon>malvids</taxon>
        <taxon>Malvales</taxon>
        <taxon>Malvaceae</taxon>
        <taxon>Malvoideae</taxon>
        <taxon>Gossypium</taxon>
    </lineage>
</organism>
<proteinExistence type="predicted"/>
<dbReference type="PANTHER" id="PTHR34055">
    <property type="entry name" value="OS09G0491596 PROTEIN"/>
    <property type="match status" value="1"/>
</dbReference>
<comment type="caution">
    <text evidence="2">The sequence shown here is derived from an EMBL/GenBank/DDBJ whole genome shotgun (WGS) entry which is preliminary data.</text>
</comment>
<feature type="compositionally biased region" description="Polar residues" evidence="1">
    <location>
        <begin position="100"/>
        <end position="117"/>
    </location>
</feature>
<dbReference type="Proteomes" id="UP000593568">
    <property type="component" value="Unassembled WGS sequence"/>
</dbReference>
<dbReference type="PANTHER" id="PTHR34055:SF1">
    <property type="entry name" value="EXPRESSED PROTEIN"/>
    <property type="match status" value="1"/>
</dbReference>
<feature type="compositionally biased region" description="Basic and acidic residues" evidence="1">
    <location>
        <begin position="88"/>
        <end position="97"/>
    </location>
</feature>
<accession>A0A7J9EY01</accession>
<protein>
    <submittedName>
        <fullName evidence="2">Uncharacterized protein</fullName>
    </submittedName>
</protein>
<feature type="compositionally biased region" description="Basic residues" evidence="1">
    <location>
        <begin position="29"/>
        <end position="38"/>
    </location>
</feature>
<evidence type="ECO:0000313" key="3">
    <source>
        <dbReference type="Proteomes" id="UP000593568"/>
    </source>
</evidence>
<feature type="region of interest" description="Disordered" evidence="1">
    <location>
        <begin position="1"/>
        <end position="129"/>
    </location>
</feature>
<evidence type="ECO:0000313" key="2">
    <source>
        <dbReference type="EMBL" id="MBA0777916.1"/>
    </source>
</evidence>
<feature type="compositionally biased region" description="Acidic residues" evidence="1">
    <location>
        <begin position="45"/>
        <end position="56"/>
    </location>
</feature>
<feature type="compositionally biased region" description="Basic residues" evidence="1">
    <location>
        <begin position="1"/>
        <end position="10"/>
    </location>
</feature>
<evidence type="ECO:0000256" key="1">
    <source>
        <dbReference type="SAM" id="MobiDB-lite"/>
    </source>
</evidence>
<name>A0A7J9EY01_9ROSI</name>
<gene>
    <name evidence="2" type="ORF">Gotri_005865</name>
</gene>
<dbReference type="EMBL" id="JABEZW010000010">
    <property type="protein sequence ID" value="MBA0777916.1"/>
    <property type="molecule type" value="Genomic_DNA"/>
</dbReference>
<dbReference type="AlphaFoldDB" id="A0A7J9EY01"/>
<keyword evidence="3" id="KW-1185">Reference proteome</keyword>